<proteinExistence type="predicted"/>
<reference evidence="1 2" key="1">
    <citation type="submission" date="2020-02" db="EMBL/GenBank/DDBJ databases">
        <authorList>
            <person name="Ferguson B K."/>
        </authorList>
    </citation>
    <scope>NUCLEOTIDE SEQUENCE [LARGE SCALE GENOMIC DNA]</scope>
</reference>
<dbReference type="AlphaFoldDB" id="A0A6H5HZD0"/>
<gene>
    <name evidence="1" type="ORF">NTEN_LOCUS24266</name>
</gene>
<accession>A0A6H5HZD0</accession>
<sequence>MDFKLRIQLGVLQRSECFASQNAFSYSSCQWPEIAESAALKKRRKYDQAAENLNASFSPLICSCEGVLHRELASFKRALISDHAEKWENQNPKLLDGFVSEPKYRSSAPYRSAYSGA</sequence>
<organism evidence="1 2">
    <name type="scientific">Nesidiocoris tenuis</name>
    <dbReference type="NCBI Taxonomy" id="355587"/>
    <lineage>
        <taxon>Eukaryota</taxon>
        <taxon>Metazoa</taxon>
        <taxon>Ecdysozoa</taxon>
        <taxon>Arthropoda</taxon>
        <taxon>Hexapoda</taxon>
        <taxon>Insecta</taxon>
        <taxon>Pterygota</taxon>
        <taxon>Neoptera</taxon>
        <taxon>Paraneoptera</taxon>
        <taxon>Hemiptera</taxon>
        <taxon>Heteroptera</taxon>
        <taxon>Panheteroptera</taxon>
        <taxon>Cimicomorpha</taxon>
        <taxon>Miridae</taxon>
        <taxon>Dicyphina</taxon>
        <taxon>Nesidiocoris</taxon>
    </lineage>
</organism>
<keyword evidence="2" id="KW-1185">Reference proteome</keyword>
<protein>
    <submittedName>
        <fullName evidence="1">Uncharacterized protein</fullName>
    </submittedName>
</protein>
<dbReference type="EMBL" id="CADCXU010035571">
    <property type="protein sequence ID" value="CAB0020695.1"/>
    <property type="molecule type" value="Genomic_DNA"/>
</dbReference>
<dbReference type="Proteomes" id="UP000479000">
    <property type="component" value="Unassembled WGS sequence"/>
</dbReference>
<evidence type="ECO:0000313" key="2">
    <source>
        <dbReference type="Proteomes" id="UP000479000"/>
    </source>
</evidence>
<name>A0A6H5HZD0_9HEMI</name>
<evidence type="ECO:0000313" key="1">
    <source>
        <dbReference type="EMBL" id="CAB0020695.1"/>
    </source>
</evidence>